<dbReference type="RefSeq" id="WP_205117337.1">
    <property type="nucleotide sequence ID" value="NZ_JAFBCM010000001.1"/>
</dbReference>
<feature type="transmembrane region" description="Helical" evidence="1">
    <location>
        <begin position="6"/>
        <end position="28"/>
    </location>
</feature>
<organism evidence="2 3">
    <name type="scientific">Tenggerimyces flavus</name>
    <dbReference type="NCBI Taxonomy" id="1708749"/>
    <lineage>
        <taxon>Bacteria</taxon>
        <taxon>Bacillati</taxon>
        <taxon>Actinomycetota</taxon>
        <taxon>Actinomycetes</taxon>
        <taxon>Propionibacteriales</taxon>
        <taxon>Nocardioidaceae</taxon>
        <taxon>Tenggerimyces</taxon>
    </lineage>
</organism>
<dbReference type="Pfam" id="PF06993">
    <property type="entry name" value="DUF1304"/>
    <property type="match status" value="1"/>
</dbReference>
<comment type="caution">
    <text evidence="2">The sequence shown here is derived from an EMBL/GenBank/DDBJ whole genome shotgun (WGS) entry which is preliminary data.</text>
</comment>
<keyword evidence="1" id="KW-0472">Membrane</keyword>
<evidence type="ECO:0000313" key="2">
    <source>
        <dbReference type="EMBL" id="MFC3761121.1"/>
    </source>
</evidence>
<name>A0ABV7Y8Z1_9ACTN</name>
<dbReference type="Proteomes" id="UP001595699">
    <property type="component" value="Unassembled WGS sequence"/>
</dbReference>
<accession>A0ABV7Y8Z1</accession>
<dbReference type="InterPro" id="IPR009732">
    <property type="entry name" value="DUF1304"/>
</dbReference>
<feature type="transmembrane region" description="Helical" evidence="1">
    <location>
        <begin position="79"/>
        <end position="100"/>
    </location>
</feature>
<feature type="transmembrane region" description="Helical" evidence="1">
    <location>
        <begin position="112"/>
        <end position="131"/>
    </location>
</feature>
<gene>
    <name evidence="2" type="ORF">ACFOUW_09740</name>
</gene>
<evidence type="ECO:0000313" key="3">
    <source>
        <dbReference type="Proteomes" id="UP001595699"/>
    </source>
</evidence>
<evidence type="ECO:0000256" key="1">
    <source>
        <dbReference type="SAM" id="Phobius"/>
    </source>
</evidence>
<dbReference type="EMBL" id="JBHRZH010000006">
    <property type="protein sequence ID" value="MFC3761121.1"/>
    <property type="molecule type" value="Genomic_DNA"/>
</dbReference>
<protein>
    <submittedName>
        <fullName evidence="2">DUF1304 domain-containing protein</fullName>
    </submittedName>
</protein>
<proteinExistence type="predicted"/>
<feature type="transmembrane region" description="Helical" evidence="1">
    <location>
        <begin position="49"/>
        <end position="73"/>
    </location>
</feature>
<keyword evidence="3" id="KW-1185">Reference proteome</keyword>
<sequence>MALLAQIFALLAGLFHVVVFVMESVLFERPRVYHGVFGATAEDVKPMRVWAFNIGFYNLFLAIGAIVGVILWWAGNDVAGRTLLVFTMAAMFLAGCVLFLSDRLGLRTGGSITGPLGQAIPPLIALIALAFS</sequence>
<reference evidence="3" key="1">
    <citation type="journal article" date="2019" name="Int. J. Syst. Evol. Microbiol.">
        <title>The Global Catalogue of Microorganisms (GCM) 10K type strain sequencing project: providing services to taxonomists for standard genome sequencing and annotation.</title>
        <authorList>
            <consortium name="The Broad Institute Genomics Platform"/>
            <consortium name="The Broad Institute Genome Sequencing Center for Infectious Disease"/>
            <person name="Wu L."/>
            <person name="Ma J."/>
        </authorList>
    </citation>
    <scope>NUCLEOTIDE SEQUENCE [LARGE SCALE GENOMIC DNA]</scope>
    <source>
        <strain evidence="3">CGMCC 4.7241</strain>
    </source>
</reference>
<keyword evidence="1" id="KW-1133">Transmembrane helix</keyword>
<keyword evidence="1" id="KW-0812">Transmembrane</keyword>